<proteinExistence type="inferred from homology"/>
<dbReference type="VEuPathDB" id="FungiDB:FOIG_15704"/>
<keyword evidence="3" id="KW-0274">FAD</keyword>
<dbReference type="Pfam" id="PF01565">
    <property type="entry name" value="FAD_binding_4"/>
    <property type="match status" value="1"/>
</dbReference>
<dbReference type="InterPro" id="IPR012951">
    <property type="entry name" value="BBE"/>
</dbReference>
<comment type="caution">
    <text evidence="6">The sequence shown here is derived from an EMBL/GenBank/DDBJ whole genome shotgun (WGS) entry which is preliminary data.</text>
</comment>
<dbReference type="VEuPathDB" id="FungiDB:HZS61_010776"/>
<dbReference type="InterPro" id="IPR006094">
    <property type="entry name" value="Oxid_FAD_bind_N"/>
</dbReference>
<evidence type="ECO:0000256" key="2">
    <source>
        <dbReference type="ARBA" id="ARBA00022630"/>
    </source>
</evidence>
<dbReference type="InterPro" id="IPR016166">
    <property type="entry name" value="FAD-bd_PCMH"/>
</dbReference>
<dbReference type="PANTHER" id="PTHR42973">
    <property type="entry name" value="BINDING OXIDOREDUCTASE, PUTATIVE (AFU_ORTHOLOGUE AFUA_1G17690)-RELATED"/>
    <property type="match status" value="1"/>
</dbReference>
<evidence type="ECO:0000313" key="7">
    <source>
        <dbReference type="Proteomes" id="UP000285860"/>
    </source>
</evidence>
<dbReference type="VEuPathDB" id="FungiDB:FOC1_g10000578"/>
<gene>
    <name evidence="6" type="ORF">BFJ68_g12259</name>
</gene>
<dbReference type="GO" id="GO:0071949">
    <property type="term" value="F:FAD binding"/>
    <property type="evidence" value="ECO:0007669"/>
    <property type="project" value="InterPro"/>
</dbReference>
<dbReference type="VEuPathDB" id="FungiDB:FOC4_g10001946"/>
<dbReference type="AlphaFoldDB" id="A0A420QAB0"/>
<sequence length="500" mass="54345">MKFTQVYLLGQLFASAKAINPPSYDSNLPTQHDRANCQCTALASEFSGRLHYKDKDSDSSFTIWDQKQLETTYVCRVQPESASEVSRILQVLVGSWCRFAVKCGGHSRFPDDSVSLGGVTIDLGLINDTVVSDDRKTARVGGGSLSRQIFANLDPYGLAYVGGRVGQVGIGGFTLGGGSSVLAAKYGWALDNVLEYEVVLPNATIVTASENTHADLYYALRGGGNNFGIVTSFNISVFPQGPLYTGSRTFGDNQTSLVLKEAEKIFATQDYEDTAIGLEYRYAYTQQNGWSISTTQRYAEPVLYPQVFDTLNSIPALGSLAGGISSLANSTSAEAPLGVTRNVFATLTHYPSVELGNKGLGILKELVEGRNLTRLNPQLITYSIPAAVMKLSKVRGGNALGLNAEGHLIINLFSLSWTDSSMDDAAYSLAEDFIANFQKLAKSLNAFHPFIYINYANKGQDVFASYGNDNHKRLTEVQKALDPRGVFTSFGLWTGFFKVR</sequence>
<dbReference type="VEuPathDB" id="FungiDB:FOXG_14800"/>
<comment type="similarity">
    <text evidence="1">Belongs to the oxygen-dependent FAD-linked oxidoreductase family.</text>
</comment>
<dbReference type="Proteomes" id="UP000285860">
    <property type="component" value="Unassembled WGS sequence"/>
</dbReference>
<protein>
    <recommendedName>
        <fullName evidence="5">FAD-binding PCMH-type domain-containing protein</fullName>
    </recommendedName>
</protein>
<dbReference type="PANTHER" id="PTHR42973:SF34">
    <property type="entry name" value="FAD BINDING DOMAIN PROTEIN (AFU_ORTHOLOGUE AFUA_3G02770)"/>
    <property type="match status" value="1"/>
</dbReference>
<dbReference type="EMBL" id="MRCY01000078">
    <property type="protein sequence ID" value="RKL01610.1"/>
    <property type="molecule type" value="Genomic_DNA"/>
</dbReference>
<evidence type="ECO:0000259" key="5">
    <source>
        <dbReference type="PROSITE" id="PS51387"/>
    </source>
</evidence>
<dbReference type="PROSITE" id="PS51387">
    <property type="entry name" value="FAD_PCMH"/>
    <property type="match status" value="1"/>
</dbReference>
<reference evidence="6 7" key="1">
    <citation type="journal article" date="2018" name="Sci. Rep.">
        <title>Characterisation of pathogen-specific regions and novel effector candidates in Fusarium oxysporum f. sp. cepae.</title>
        <authorList>
            <person name="Armitage A.D."/>
            <person name="Taylor A."/>
            <person name="Sobczyk M.K."/>
            <person name="Baxter L."/>
            <person name="Greenfield B.P."/>
            <person name="Bates H.J."/>
            <person name="Wilson F."/>
            <person name="Jackson A.C."/>
            <person name="Ott S."/>
            <person name="Harrison R.J."/>
            <person name="Clarkson J.P."/>
        </authorList>
    </citation>
    <scope>NUCLEOTIDE SEQUENCE [LARGE SCALE GENOMIC DNA]</scope>
    <source>
        <strain evidence="6 7">Fo_A28</strain>
    </source>
</reference>
<evidence type="ECO:0000313" key="6">
    <source>
        <dbReference type="EMBL" id="RKL01610.1"/>
    </source>
</evidence>
<dbReference type="SUPFAM" id="SSF56176">
    <property type="entry name" value="FAD-binding/transporter-associated domain-like"/>
    <property type="match status" value="1"/>
</dbReference>
<dbReference type="VEuPathDB" id="FungiDB:FOZG_17602"/>
<dbReference type="InterPro" id="IPR016169">
    <property type="entry name" value="FAD-bd_PCMH_sub2"/>
</dbReference>
<dbReference type="Gene3D" id="3.30.465.10">
    <property type="match status" value="1"/>
</dbReference>
<dbReference type="GO" id="GO:0016491">
    <property type="term" value="F:oxidoreductase activity"/>
    <property type="evidence" value="ECO:0007669"/>
    <property type="project" value="UniProtKB-KW"/>
</dbReference>
<evidence type="ECO:0000256" key="4">
    <source>
        <dbReference type="ARBA" id="ARBA00023002"/>
    </source>
</evidence>
<dbReference type="Pfam" id="PF08031">
    <property type="entry name" value="BBE"/>
    <property type="match status" value="1"/>
</dbReference>
<keyword evidence="4" id="KW-0560">Oxidoreductase</keyword>
<name>A0A420QAB0_FUSOX</name>
<evidence type="ECO:0000256" key="3">
    <source>
        <dbReference type="ARBA" id="ARBA00022827"/>
    </source>
</evidence>
<dbReference type="VEuPathDB" id="FungiDB:FOMG_08891"/>
<dbReference type="InterPro" id="IPR050416">
    <property type="entry name" value="FAD-linked_Oxidoreductase"/>
</dbReference>
<keyword evidence="2" id="KW-0285">Flavoprotein</keyword>
<dbReference type="InterPro" id="IPR036318">
    <property type="entry name" value="FAD-bd_PCMH-like_sf"/>
</dbReference>
<evidence type="ECO:0000256" key="1">
    <source>
        <dbReference type="ARBA" id="ARBA00005466"/>
    </source>
</evidence>
<organism evidence="6 7">
    <name type="scientific">Fusarium oxysporum</name>
    <name type="common">Fusarium vascular wilt</name>
    <dbReference type="NCBI Taxonomy" id="5507"/>
    <lineage>
        <taxon>Eukaryota</taxon>
        <taxon>Fungi</taxon>
        <taxon>Dikarya</taxon>
        <taxon>Ascomycota</taxon>
        <taxon>Pezizomycotina</taxon>
        <taxon>Sordariomycetes</taxon>
        <taxon>Hypocreomycetidae</taxon>
        <taxon>Hypocreales</taxon>
        <taxon>Nectriaceae</taxon>
        <taxon>Fusarium</taxon>
        <taxon>Fusarium oxysporum species complex</taxon>
    </lineage>
</organism>
<accession>A0A420QAB0</accession>
<feature type="domain" description="FAD-binding PCMH-type" evidence="5">
    <location>
        <begin position="66"/>
        <end position="240"/>
    </location>
</feature>